<dbReference type="AlphaFoldDB" id="A0A0M4F5M9"/>
<name>A0A0M4F5M9_DROBS</name>
<evidence type="ECO:0000259" key="9">
    <source>
        <dbReference type="Pfam" id="PF20519"/>
    </source>
</evidence>
<feature type="transmembrane region" description="Helical" evidence="7">
    <location>
        <begin position="501"/>
        <end position="522"/>
    </location>
</feature>
<feature type="transmembrane region" description="Helical" evidence="7">
    <location>
        <begin position="35"/>
        <end position="54"/>
    </location>
</feature>
<dbReference type="PANTHER" id="PTHR10877">
    <property type="entry name" value="POLYCYSTIN FAMILY MEMBER"/>
    <property type="match status" value="1"/>
</dbReference>
<dbReference type="InterPro" id="IPR046791">
    <property type="entry name" value="Polycystin_dom"/>
</dbReference>
<evidence type="ECO:0000313" key="11">
    <source>
        <dbReference type="Proteomes" id="UP000494163"/>
    </source>
</evidence>
<evidence type="ECO:0000256" key="3">
    <source>
        <dbReference type="ARBA" id="ARBA00022692"/>
    </source>
</evidence>
<evidence type="ECO:0000256" key="1">
    <source>
        <dbReference type="ARBA" id="ARBA00004141"/>
    </source>
</evidence>
<evidence type="ECO:0000256" key="6">
    <source>
        <dbReference type="ARBA" id="ARBA00023180"/>
    </source>
</evidence>
<keyword evidence="4 7" id="KW-1133">Transmembrane helix</keyword>
<feature type="transmembrane region" description="Helical" evidence="7">
    <location>
        <begin position="565"/>
        <end position="587"/>
    </location>
</feature>
<dbReference type="GO" id="GO:0005509">
    <property type="term" value="F:calcium ion binding"/>
    <property type="evidence" value="ECO:0007669"/>
    <property type="project" value="InterPro"/>
</dbReference>
<protein>
    <submittedName>
        <fullName evidence="10">Brv1</fullName>
    </submittedName>
</protein>
<evidence type="ECO:0000256" key="5">
    <source>
        <dbReference type="ARBA" id="ARBA00023136"/>
    </source>
</evidence>
<dbReference type="OMA" id="MVMCMCF"/>
<evidence type="ECO:0000256" key="2">
    <source>
        <dbReference type="ARBA" id="ARBA00007200"/>
    </source>
</evidence>
<dbReference type="PANTHER" id="PTHR10877:SF183">
    <property type="entry name" value="AT14535P-RELATED"/>
    <property type="match status" value="1"/>
</dbReference>
<feature type="domain" description="Polycystin" evidence="9">
    <location>
        <begin position="170"/>
        <end position="365"/>
    </location>
</feature>
<comment type="subcellular location">
    <subcellularLocation>
        <location evidence="1">Membrane</location>
        <topology evidence="1">Multi-pass membrane protein</topology>
    </subcellularLocation>
</comment>
<dbReference type="Proteomes" id="UP000494163">
    <property type="component" value="Chromosome 3R"/>
</dbReference>
<feature type="transmembrane region" description="Helical" evidence="7">
    <location>
        <begin position="412"/>
        <end position="433"/>
    </location>
</feature>
<accession>A0A0M4F5M9</accession>
<feature type="transmembrane region" description="Helical" evidence="7">
    <location>
        <begin position="7"/>
        <end position="29"/>
    </location>
</feature>
<keyword evidence="5 7" id="KW-0472">Membrane</keyword>
<reference evidence="10 11" key="1">
    <citation type="submission" date="2015-08" db="EMBL/GenBank/DDBJ databases">
        <title>Ancestral chromatin configuration constrains chromatin evolution on differentiating sex chromosomes in Drosophila.</title>
        <authorList>
            <person name="Zhou Q."/>
            <person name="Bachtrog D."/>
        </authorList>
    </citation>
    <scope>NUCLEOTIDE SEQUENCE [LARGE SCALE GENOMIC DNA]</scope>
    <source>
        <tissue evidence="10">Whole larvae</tissue>
    </source>
</reference>
<dbReference type="InterPro" id="IPR003915">
    <property type="entry name" value="PKD_2"/>
</dbReference>
<organism evidence="10 11">
    <name type="scientific">Drosophila busckii</name>
    <name type="common">Fruit fly</name>
    <dbReference type="NCBI Taxonomy" id="30019"/>
    <lineage>
        <taxon>Eukaryota</taxon>
        <taxon>Metazoa</taxon>
        <taxon>Ecdysozoa</taxon>
        <taxon>Arthropoda</taxon>
        <taxon>Hexapoda</taxon>
        <taxon>Insecta</taxon>
        <taxon>Pterygota</taxon>
        <taxon>Neoptera</taxon>
        <taxon>Endopterygota</taxon>
        <taxon>Diptera</taxon>
        <taxon>Brachycera</taxon>
        <taxon>Muscomorpha</taxon>
        <taxon>Ephydroidea</taxon>
        <taxon>Drosophilidae</taxon>
        <taxon>Drosophila</taxon>
    </lineage>
</organism>
<dbReference type="EMBL" id="CP012526">
    <property type="protein sequence ID" value="ALC46857.1"/>
    <property type="molecule type" value="Genomic_DNA"/>
</dbReference>
<dbReference type="GO" id="GO:0016020">
    <property type="term" value="C:membrane"/>
    <property type="evidence" value="ECO:0007669"/>
    <property type="project" value="UniProtKB-SubCell"/>
</dbReference>
<keyword evidence="3 7" id="KW-0812">Transmembrane</keyword>
<evidence type="ECO:0000256" key="7">
    <source>
        <dbReference type="SAM" id="Phobius"/>
    </source>
</evidence>
<comment type="similarity">
    <text evidence="2">Belongs to the polycystin family.</text>
</comment>
<evidence type="ECO:0000313" key="10">
    <source>
        <dbReference type="EMBL" id="ALC46857.1"/>
    </source>
</evidence>
<evidence type="ECO:0000259" key="8">
    <source>
        <dbReference type="Pfam" id="PF08016"/>
    </source>
</evidence>
<dbReference type="InterPro" id="IPR051223">
    <property type="entry name" value="Polycystin"/>
</dbReference>
<gene>
    <name evidence="10" type="ORF">Dbus_chr3Rg1607</name>
</gene>
<keyword evidence="11" id="KW-1185">Reference proteome</keyword>
<dbReference type="PRINTS" id="PR01433">
    <property type="entry name" value="POLYCYSTIN2"/>
</dbReference>
<dbReference type="Pfam" id="PF08016">
    <property type="entry name" value="PKD_channel"/>
    <property type="match status" value="1"/>
</dbReference>
<dbReference type="GO" id="GO:0050982">
    <property type="term" value="P:detection of mechanical stimulus"/>
    <property type="evidence" value="ECO:0007669"/>
    <property type="project" value="TreeGrafter"/>
</dbReference>
<feature type="non-terminal residue" evidence="10">
    <location>
        <position position="1"/>
    </location>
</feature>
<feature type="transmembrane region" description="Helical" evidence="7">
    <location>
        <begin position="381"/>
        <end position="400"/>
    </location>
</feature>
<dbReference type="InterPro" id="IPR013122">
    <property type="entry name" value="PKD1_2_channel"/>
</dbReference>
<dbReference type="STRING" id="30019.A0A0M4F5M9"/>
<dbReference type="Pfam" id="PF20519">
    <property type="entry name" value="Polycystin_dom"/>
    <property type="match status" value="1"/>
</dbReference>
<evidence type="ECO:0000256" key="4">
    <source>
        <dbReference type="ARBA" id="ARBA00022989"/>
    </source>
</evidence>
<feature type="transmembrane region" description="Helical" evidence="7">
    <location>
        <begin position="534"/>
        <end position="553"/>
    </location>
</feature>
<feature type="domain" description="Polycystin cation channel PKD1/PKD2" evidence="8">
    <location>
        <begin position="371"/>
        <end position="593"/>
    </location>
</feature>
<dbReference type="GO" id="GO:0005262">
    <property type="term" value="F:calcium channel activity"/>
    <property type="evidence" value="ECO:0007669"/>
    <property type="project" value="TreeGrafter"/>
</dbReference>
<keyword evidence="6" id="KW-0325">Glycoprotein</keyword>
<feature type="transmembrane region" description="Helical" evidence="7">
    <location>
        <begin position="464"/>
        <end position="481"/>
    </location>
</feature>
<feature type="non-terminal residue" evidence="10">
    <location>
        <position position="721"/>
    </location>
</feature>
<sequence length="721" mass="85412">ERTVDAITFVITFLIISANAALICIYSGFDHETQSFKNILITIFIVLFFQLTIADPIKFIIISIDKACWPEPMPRERPLKKKDSKDNDRIEFLKQRLQSFKFQLLITERYRNTALNESYKQIAQDLFLFFKFFFVLFFLLLSTRNELTYHNNQNLRELLTNNHSDYMGINHVVHLNQIFDFVESSLVDTFNYYKTEDRIYSWVHSEQTKMIGVVRLRQLRFLFEDYDFRDPQFDDKLYMPGWALPYRRLHYEDKYWRIYDPWKPINGRHDFVDSVVMNFNHDGKLHYYPELEGYVSLLAVTKANSMKILDYLTEYTWLNYNTSAIFMDFSLFNMDANIISICTLRLEQTPYGSVIPDVDCDSIDMLLELDQESYTNLLVKLIYIIVVVQFSQALFITLWYDRSKIRSMWIKMDLIIFALNFLVIVCVILQSALLSSMSKRLEGSNKLDFVDFRRPARLNALNNILYGFLICITTLRIWKILQFSNLFKIFTRTLYLAWKPLAITGIIIFITLMSFSIVAATINGNNSENFVRPFQSIISLMCFSFGFTSEITPDELFHGGKYLGIFLYAMMGFVLSILLTNVFMTLINDYFTTARATRDAAVKNQISFFQFMRVEYYDFCNFFLNIFRPRKVYKRNNRTVAENIELLLSKNKAEPLSIKYRVGRTLFMGFNAGKEEQRVKDEETQQLEYRERIEHMKTVQLILNTQMEIMERLLFTDKDDN</sequence>
<dbReference type="OrthoDB" id="5322100at2759"/>
<proteinExistence type="inferred from homology"/>